<organism evidence="1">
    <name type="scientific">marine sediment metagenome</name>
    <dbReference type="NCBI Taxonomy" id="412755"/>
    <lineage>
        <taxon>unclassified sequences</taxon>
        <taxon>metagenomes</taxon>
        <taxon>ecological metagenomes</taxon>
    </lineage>
</organism>
<dbReference type="AlphaFoldDB" id="A0A0F9UU06"/>
<name>A0A0F9UU06_9ZZZZ</name>
<evidence type="ECO:0000313" key="1">
    <source>
        <dbReference type="EMBL" id="KKN64666.1"/>
    </source>
</evidence>
<gene>
    <name evidence="1" type="ORF">LCGC14_0489350</name>
</gene>
<reference evidence="1" key="1">
    <citation type="journal article" date="2015" name="Nature">
        <title>Complex archaea that bridge the gap between prokaryotes and eukaryotes.</title>
        <authorList>
            <person name="Spang A."/>
            <person name="Saw J.H."/>
            <person name="Jorgensen S.L."/>
            <person name="Zaremba-Niedzwiedzka K."/>
            <person name="Martijn J."/>
            <person name="Lind A.E."/>
            <person name="van Eijk R."/>
            <person name="Schleper C."/>
            <person name="Guy L."/>
            <person name="Ettema T.J."/>
        </authorList>
    </citation>
    <scope>NUCLEOTIDE SEQUENCE</scope>
</reference>
<comment type="caution">
    <text evidence="1">The sequence shown here is derived from an EMBL/GenBank/DDBJ whole genome shotgun (WGS) entry which is preliminary data.</text>
</comment>
<accession>A0A0F9UU06</accession>
<protein>
    <submittedName>
        <fullName evidence="1">Uncharacterized protein</fullName>
    </submittedName>
</protein>
<proteinExistence type="predicted"/>
<sequence>MKIMRELFISVFIFTLIMGGYFHLIALGQEQPKPPADAKKVKTWKLPEYMQENLQWMLNDFNKKFDEKVEAYKKELKTRFEEFKDMPEDVVLNLEGGIFIERSDFLKLQEQLRRKMLEEQIKKEVKENDKTIN</sequence>
<dbReference type="EMBL" id="LAZR01000547">
    <property type="protein sequence ID" value="KKN64666.1"/>
    <property type="molecule type" value="Genomic_DNA"/>
</dbReference>